<evidence type="ECO:0000256" key="6">
    <source>
        <dbReference type="ARBA" id="ARBA00023002"/>
    </source>
</evidence>
<evidence type="ECO:0000256" key="4">
    <source>
        <dbReference type="ARBA" id="ARBA00016075"/>
    </source>
</evidence>
<comment type="catalytic activity">
    <reaction evidence="8">
        <text>(S)-malate + NAD(+) = oxaloacetate + NADH + H(+)</text>
        <dbReference type="Rhea" id="RHEA:21432"/>
        <dbReference type="ChEBI" id="CHEBI:15378"/>
        <dbReference type="ChEBI" id="CHEBI:15589"/>
        <dbReference type="ChEBI" id="CHEBI:16452"/>
        <dbReference type="ChEBI" id="CHEBI:57540"/>
        <dbReference type="ChEBI" id="CHEBI:57945"/>
        <dbReference type="EC" id="1.1.1.37"/>
    </reaction>
</comment>
<dbReference type="SUPFAM" id="SSF51735">
    <property type="entry name" value="NAD(P)-binding Rossmann-fold domains"/>
    <property type="match status" value="1"/>
</dbReference>
<dbReference type="EC" id="1.1.1.37" evidence="3"/>
<accession>A0AAW2HBQ6</accession>
<evidence type="ECO:0000256" key="3">
    <source>
        <dbReference type="ARBA" id="ARBA00012995"/>
    </source>
</evidence>
<evidence type="ECO:0000256" key="2">
    <source>
        <dbReference type="ARBA" id="ARBA00011738"/>
    </source>
</evidence>
<comment type="similarity">
    <text evidence="1">Belongs to the LDH/MDH superfamily. MDH type 1 family.</text>
</comment>
<dbReference type="Pfam" id="PF02866">
    <property type="entry name" value="Ldh_1_C"/>
    <property type="match status" value="1"/>
</dbReference>
<keyword evidence="6 11" id="KW-0560">Oxidoreductase</keyword>
<evidence type="ECO:0000256" key="10">
    <source>
        <dbReference type="PIRSR" id="PIRSR000102-3"/>
    </source>
</evidence>
<dbReference type="PIRSF" id="PIRSF000102">
    <property type="entry name" value="Lac_mal_DH"/>
    <property type="match status" value="1"/>
</dbReference>
<evidence type="ECO:0000256" key="7">
    <source>
        <dbReference type="ARBA" id="ARBA00023027"/>
    </source>
</evidence>
<evidence type="ECO:0000256" key="9">
    <source>
        <dbReference type="PIRSR" id="PIRSR000102-1"/>
    </source>
</evidence>
<dbReference type="InterPro" id="IPR001236">
    <property type="entry name" value="Lactate/malate_DH_N"/>
</dbReference>
<dbReference type="GO" id="GO:0019752">
    <property type="term" value="P:carboxylic acid metabolic process"/>
    <property type="evidence" value="ECO:0007669"/>
    <property type="project" value="InterPro"/>
</dbReference>
<name>A0AAW2HBQ6_9NEOP</name>
<proteinExistence type="inferred from homology"/>
<dbReference type="InterPro" id="IPR022383">
    <property type="entry name" value="Lactate/malate_DH_C"/>
</dbReference>
<feature type="domain" description="Lactate/malate dehydrogenase C-terminal" evidence="13">
    <location>
        <begin position="178"/>
        <end position="346"/>
    </location>
</feature>
<evidence type="ECO:0000313" key="14">
    <source>
        <dbReference type="EMBL" id="KAL0267147.1"/>
    </source>
</evidence>
<comment type="subunit">
    <text evidence="2">Homodimer.</text>
</comment>
<evidence type="ECO:0000256" key="1">
    <source>
        <dbReference type="ARBA" id="ARBA00008824"/>
    </source>
</evidence>
<dbReference type="AlphaFoldDB" id="A0AAW2HBQ6"/>
<dbReference type="Gene3D" id="3.40.50.720">
    <property type="entry name" value="NAD(P)-binding Rossmann-like Domain"/>
    <property type="match status" value="1"/>
</dbReference>
<feature type="binding site" evidence="10">
    <location>
        <begin position="39"/>
        <end position="45"/>
    </location>
    <ligand>
        <name>NAD(+)</name>
        <dbReference type="ChEBI" id="CHEBI:57540"/>
    </ligand>
</feature>
<protein>
    <recommendedName>
        <fullName evidence="4">Malate dehydrogenase, mitochondrial</fullName>
        <ecNumber evidence="3">1.1.1.37</ecNumber>
    </recommendedName>
</protein>
<dbReference type="Pfam" id="PF00056">
    <property type="entry name" value="Ldh_1_N"/>
    <property type="match status" value="1"/>
</dbReference>
<dbReference type="GO" id="GO:0005739">
    <property type="term" value="C:mitochondrion"/>
    <property type="evidence" value="ECO:0007669"/>
    <property type="project" value="TreeGrafter"/>
</dbReference>
<feature type="binding site" evidence="10">
    <location>
        <position position="65"/>
    </location>
    <ligand>
        <name>NAD(+)</name>
        <dbReference type="ChEBI" id="CHEBI:57540"/>
    </ligand>
</feature>
<dbReference type="InterPro" id="IPR036291">
    <property type="entry name" value="NAD(P)-bd_dom_sf"/>
</dbReference>
<evidence type="ECO:0000256" key="5">
    <source>
        <dbReference type="ARBA" id="ARBA00022532"/>
    </source>
</evidence>
<evidence type="ECO:0000256" key="8">
    <source>
        <dbReference type="ARBA" id="ARBA00048313"/>
    </source>
</evidence>
<evidence type="ECO:0000259" key="12">
    <source>
        <dbReference type="Pfam" id="PF00056"/>
    </source>
</evidence>
<dbReference type="SUPFAM" id="SSF56327">
    <property type="entry name" value="LDH C-terminal domain-like"/>
    <property type="match status" value="1"/>
</dbReference>
<evidence type="ECO:0000259" key="13">
    <source>
        <dbReference type="Pfam" id="PF02866"/>
    </source>
</evidence>
<dbReference type="PANTHER" id="PTHR11540:SF16">
    <property type="entry name" value="MALATE DEHYDROGENASE, MITOCHONDRIAL"/>
    <property type="match status" value="1"/>
</dbReference>
<reference evidence="14" key="1">
    <citation type="journal article" date="2024" name="Gigascience">
        <title>Chromosome-level genome of the poultry shaft louse Menopon gallinae provides insight into the host-switching and adaptive evolution of parasitic lice.</title>
        <authorList>
            <person name="Xu Y."/>
            <person name="Ma L."/>
            <person name="Liu S."/>
            <person name="Liang Y."/>
            <person name="Liu Q."/>
            <person name="He Z."/>
            <person name="Tian L."/>
            <person name="Duan Y."/>
            <person name="Cai W."/>
            <person name="Li H."/>
            <person name="Song F."/>
        </authorList>
    </citation>
    <scope>NUCLEOTIDE SEQUENCE</scope>
    <source>
        <strain evidence="14">Cailab_2023a</strain>
    </source>
</reference>
<feature type="active site" description="Proton acceptor" evidence="9">
    <location>
        <position position="211"/>
    </location>
</feature>
<dbReference type="GO" id="GO:0030060">
    <property type="term" value="F:L-malate dehydrogenase (NAD+) activity"/>
    <property type="evidence" value="ECO:0007669"/>
    <property type="project" value="UniProtKB-EC"/>
</dbReference>
<evidence type="ECO:0000256" key="11">
    <source>
        <dbReference type="RuleBase" id="RU003369"/>
    </source>
</evidence>
<dbReference type="FunFam" id="3.40.50.720:FF:000268">
    <property type="entry name" value="Malate dehydrogenase"/>
    <property type="match status" value="1"/>
</dbReference>
<feature type="binding site" evidence="10">
    <location>
        <position position="125"/>
    </location>
    <ligand>
        <name>NAD(+)</name>
        <dbReference type="ChEBI" id="CHEBI:57540"/>
    </ligand>
</feature>
<dbReference type="Gene3D" id="3.90.110.10">
    <property type="entry name" value="Lactate dehydrogenase/glycoside hydrolase, family 4, C-terminal"/>
    <property type="match status" value="1"/>
</dbReference>
<dbReference type="NCBIfam" id="TIGR01772">
    <property type="entry name" value="MDH_euk_gproteo"/>
    <property type="match status" value="1"/>
</dbReference>
<keyword evidence="5" id="KW-0816">Tricarboxylic acid cycle</keyword>
<gene>
    <name evidence="14" type="ORF">PYX00_009497</name>
</gene>
<dbReference type="GO" id="GO:0006099">
    <property type="term" value="P:tricarboxylic acid cycle"/>
    <property type="evidence" value="ECO:0007669"/>
    <property type="project" value="UniProtKB-KW"/>
</dbReference>
<dbReference type="InterPro" id="IPR010097">
    <property type="entry name" value="Malate_DH_type1"/>
</dbReference>
<dbReference type="EMBL" id="JARGDH010000005">
    <property type="protein sequence ID" value="KAL0267147.1"/>
    <property type="molecule type" value="Genomic_DNA"/>
</dbReference>
<keyword evidence="7 10" id="KW-0520">NAD</keyword>
<comment type="caution">
    <text evidence="14">The sequence shown here is derived from an EMBL/GenBank/DDBJ whole genome shotgun (WGS) entry which is preliminary data.</text>
</comment>
<feature type="domain" description="Lactate/malate dehydrogenase N-terminal" evidence="12">
    <location>
        <begin position="34"/>
        <end position="176"/>
    </location>
</feature>
<organism evidence="14">
    <name type="scientific">Menopon gallinae</name>
    <name type="common">poultry shaft louse</name>
    <dbReference type="NCBI Taxonomy" id="328185"/>
    <lineage>
        <taxon>Eukaryota</taxon>
        <taxon>Metazoa</taxon>
        <taxon>Ecdysozoa</taxon>
        <taxon>Arthropoda</taxon>
        <taxon>Hexapoda</taxon>
        <taxon>Insecta</taxon>
        <taxon>Pterygota</taxon>
        <taxon>Neoptera</taxon>
        <taxon>Paraneoptera</taxon>
        <taxon>Psocodea</taxon>
        <taxon>Troctomorpha</taxon>
        <taxon>Phthiraptera</taxon>
        <taxon>Amblycera</taxon>
        <taxon>Menoponidae</taxon>
        <taxon>Menopon</taxon>
    </lineage>
</organism>
<dbReference type="PANTHER" id="PTHR11540">
    <property type="entry name" value="MALATE AND LACTATE DEHYDROGENASE"/>
    <property type="match status" value="1"/>
</dbReference>
<dbReference type="InterPro" id="IPR015955">
    <property type="entry name" value="Lactate_DH/Glyco_Ohase_4_C"/>
</dbReference>
<sequence length="348" mass="38468">MFRSVVYQNLTSCLVKKFIRRYTPPAHREPHKYKVTICGACGQVGQIIGFLLKQSPFVNILSLYDLDNTLGVAMDISHMDTKCRMQSYTGYTEIKDALSNSDVVIICAGVGRAPGMCLNDLFEYNAPVVKQLAEACIEVCPKALLAILTNPINSFVPMVSKMYKSCNVYDPNRIFGVTTIDTMRACSIVTNEVLQYSADPAEFLIPVIGGHSETTCVPVLSQTSPPMIIHDCMIQYLIEKIRCAASLVTNLKESSGGPRLSVALGTCRFVNNLIRGLKNEKDVFDLAYVYTNNVPGVSYFACPIQLGPNGIKQNLGLLRVDNTYETAYLKSAIQHLKYDIKRGESFIG</sequence>
<dbReference type="InterPro" id="IPR001557">
    <property type="entry name" value="L-lactate/malate_DH"/>
</dbReference>